<reference evidence="3" key="1">
    <citation type="journal article" date="2014" name="Int. J. Syst. Evol. Microbiol.">
        <title>Complete genome sequence of Corynebacterium casei LMG S-19264T (=DSM 44701T), isolated from a smear-ripened cheese.</title>
        <authorList>
            <consortium name="US DOE Joint Genome Institute (JGI-PGF)"/>
            <person name="Walter F."/>
            <person name="Albersmeier A."/>
            <person name="Kalinowski J."/>
            <person name="Ruckert C."/>
        </authorList>
    </citation>
    <scope>NUCLEOTIDE SEQUENCE</scope>
    <source>
        <strain evidence="3">VKM B-2222</strain>
    </source>
</reference>
<dbReference type="InterPro" id="IPR040079">
    <property type="entry name" value="Glutathione_S-Trfase"/>
</dbReference>
<dbReference type="Gene3D" id="3.40.30.10">
    <property type="entry name" value="Glutaredoxin"/>
    <property type="match status" value="1"/>
</dbReference>
<dbReference type="SFLD" id="SFLDG00358">
    <property type="entry name" value="Main_(cytGST)"/>
    <property type="match status" value="1"/>
</dbReference>
<dbReference type="Gene3D" id="1.20.1050.10">
    <property type="match status" value="1"/>
</dbReference>
<dbReference type="InterPro" id="IPR010987">
    <property type="entry name" value="Glutathione-S-Trfase_C-like"/>
</dbReference>
<gene>
    <name evidence="3" type="ORF">GCM10017635_06080</name>
</gene>
<dbReference type="SUPFAM" id="SSF52833">
    <property type="entry name" value="Thioredoxin-like"/>
    <property type="match status" value="1"/>
</dbReference>
<evidence type="ECO:0000259" key="1">
    <source>
        <dbReference type="PROSITE" id="PS50404"/>
    </source>
</evidence>
<organism evidence="3 4">
    <name type="scientific">Paracoccus kondratievae</name>
    <dbReference type="NCBI Taxonomy" id="135740"/>
    <lineage>
        <taxon>Bacteria</taxon>
        <taxon>Pseudomonadati</taxon>
        <taxon>Pseudomonadota</taxon>
        <taxon>Alphaproteobacteria</taxon>
        <taxon>Rhodobacterales</taxon>
        <taxon>Paracoccaceae</taxon>
        <taxon>Paracoccus</taxon>
    </lineage>
</organism>
<dbReference type="InterPro" id="IPR036249">
    <property type="entry name" value="Thioredoxin-like_sf"/>
</dbReference>
<dbReference type="InterPro" id="IPR004046">
    <property type="entry name" value="GST_C"/>
</dbReference>
<dbReference type="SFLD" id="SFLDS00019">
    <property type="entry name" value="Glutathione_Transferase_(cytos"/>
    <property type="match status" value="1"/>
</dbReference>
<dbReference type="PROSITE" id="PS50405">
    <property type="entry name" value="GST_CTER"/>
    <property type="match status" value="1"/>
</dbReference>
<dbReference type="PROSITE" id="PS50404">
    <property type="entry name" value="GST_NTER"/>
    <property type="match status" value="1"/>
</dbReference>
<dbReference type="InterPro" id="IPR036282">
    <property type="entry name" value="Glutathione-S-Trfase_C_sf"/>
</dbReference>
<dbReference type="PANTHER" id="PTHR44051:SF8">
    <property type="entry name" value="GLUTATHIONE S-TRANSFERASE GSTA"/>
    <property type="match status" value="1"/>
</dbReference>
<dbReference type="SUPFAM" id="SSF47616">
    <property type="entry name" value="GST C-terminal domain-like"/>
    <property type="match status" value="1"/>
</dbReference>
<reference evidence="3" key="2">
    <citation type="submission" date="2023-01" db="EMBL/GenBank/DDBJ databases">
        <authorList>
            <person name="Sun Q."/>
            <person name="Evtushenko L."/>
        </authorList>
    </citation>
    <scope>NUCLEOTIDE SEQUENCE</scope>
    <source>
        <strain evidence="3">VKM B-2222</strain>
    </source>
</reference>
<evidence type="ECO:0000313" key="4">
    <source>
        <dbReference type="Proteomes" id="UP001143349"/>
    </source>
</evidence>
<evidence type="ECO:0000259" key="2">
    <source>
        <dbReference type="PROSITE" id="PS50405"/>
    </source>
</evidence>
<dbReference type="CDD" id="cd00570">
    <property type="entry name" value="GST_N_family"/>
    <property type="match status" value="1"/>
</dbReference>
<dbReference type="Pfam" id="PF00043">
    <property type="entry name" value="GST_C"/>
    <property type="match status" value="1"/>
</dbReference>
<name>A0AAD3NWX3_9RHOB</name>
<dbReference type="EMBL" id="BSFH01000014">
    <property type="protein sequence ID" value="GLK63139.1"/>
    <property type="molecule type" value="Genomic_DNA"/>
</dbReference>
<feature type="domain" description="GST C-terminal" evidence="2">
    <location>
        <begin position="86"/>
        <end position="213"/>
    </location>
</feature>
<dbReference type="InterPro" id="IPR004045">
    <property type="entry name" value="Glutathione_S-Trfase_N"/>
</dbReference>
<dbReference type="Pfam" id="PF13417">
    <property type="entry name" value="GST_N_3"/>
    <property type="match status" value="1"/>
</dbReference>
<evidence type="ECO:0000313" key="3">
    <source>
        <dbReference type="EMBL" id="GLK63139.1"/>
    </source>
</evidence>
<keyword evidence="4" id="KW-1185">Reference proteome</keyword>
<accession>A0AAD3NWX3</accession>
<dbReference type="PANTHER" id="PTHR44051">
    <property type="entry name" value="GLUTATHIONE S-TRANSFERASE-RELATED"/>
    <property type="match status" value="1"/>
</dbReference>
<protein>
    <submittedName>
        <fullName evidence="3">Glutathione S-transferase</fullName>
    </submittedName>
</protein>
<sequence length="223" mass="25481">MLTLYYHPLASYCWKPLIALYEAGTAFTPRLVDLAQPDDAALLERLWPMRLFPVLEDGDTVLPESSIIIEYLDLHHPGPHRLIPADPKAALQVRLWDRFFDMHMESPVQEIVRDALRPESRRDRQTVAEQKEKLDRAYIAAERHLAACDNDSWIAGAFSLADCAAMPALFYAGAIHPFYAHPALSEYFTRLTRRPSAGRVIEGARPWFQYFPFRQGIAAQFLA</sequence>
<dbReference type="RefSeq" id="WP_010397188.1">
    <property type="nucleotide sequence ID" value="NZ_BSFH01000014.1"/>
</dbReference>
<dbReference type="CDD" id="cd00299">
    <property type="entry name" value="GST_C_family"/>
    <property type="match status" value="1"/>
</dbReference>
<feature type="domain" description="GST N-terminal" evidence="1">
    <location>
        <begin position="1"/>
        <end position="80"/>
    </location>
</feature>
<dbReference type="Proteomes" id="UP001143349">
    <property type="component" value="Unassembled WGS sequence"/>
</dbReference>
<proteinExistence type="predicted"/>
<comment type="caution">
    <text evidence="3">The sequence shown here is derived from an EMBL/GenBank/DDBJ whole genome shotgun (WGS) entry which is preliminary data.</text>
</comment>
<dbReference type="AlphaFoldDB" id="A0AAD3NWX3"/>